<organism evidence="1 2">
    <name type="scientific">Flavobacterium cutihirudinis</name>
    <dbReference type="NCBI Taxonomy" id="1265740"/>
    <lineage>
        <taxon>Bacteria</taxon>
        <taxon>Pseudomonadati</taxon>
        <taxon>Bacteroidota</taxon>
        <taxon>Flavobacteriia</taxon>
        <taxon>Flavobacteriales</taxon>
        <taxon>Flavobacteriaceae</taxon>
        <taxon>Flavobacterium</taxon>
    </lineage>
</organism>
<accession>A0A3D9FWW6</accession>
<proteinExistence type="predicted"/>
<gene>
    <name evidence="1" type="ORF">BD847_1923</name>
</gene>
<reference evidence="1 2" key="1">
    <citation type="submission" date="2018-07" db="EMBL/GenBank/DDBJ databases">
        <title>Genomic Encyclopedia of Archaeal and Bacterial Type Strains, Phase II (KMG-II): from individual species to whole genera.</title>
        <authorList>
            <person name="Goeker M."/>
        </authorList>
    </citation>
    <scope>NUCLEOTIDE SEQUENCE [LARGE SCALE GENOMIC DNA]</scope>
    <source>
        <strain evidence="1 2">DSM 25795</strain>
    </source>
</reference>
<comment type="caution">
    <text evidence="1">The sequence shown here is derived from an EMBL/GenBank/DDBJ whole genome shotgun (WGS) entry which is preliminary data.</text>
</comment>
<dbReference type="Proteomes" id="UP000257004">
    <property type="component" value="Unassembled WGS sequence"/>
</dbReference>
<dbReference type="AlphaFoldDB" id="A0A3D9FWW6"/>
<sequence length="63" mass="6710">MIKQLLNLSGSQRISKTEQKNIGGGIPECWIYAIEAGCILIPNGGVCPINTEAGICDSDRLCC</sequence>
<dbReference type="EMBL" id="QRDQ01000008">
    <property type="protein sequence ID" value="RED25178.1"/>
    <property type="molecule type" value="Genomic_DNA"/>
</dbReference>
<evidence type="ECO:0000313" key="1">
    <source>
        <dbReference type="EMBL" id="RED25178.1"/>
    </source>
</evidence>
<keyword evidence="2" id="KW-1185">Reference proteome</keyword>
<protein>
    <submittedName>
        <fullName evidence="1">Uncharacterized protein</fullName>
    </submittedName>
</protein>
<evidence type="ECO:0000313" key="2">
    <source>
        <dbReference type="Proteomes" id="UP000257004"/>
    </source>
</evidence>
<name>A0A3D9FWW6_9FLAO</name>